<dbReference type="PANTHER" id="PTHR40763:SF5">
    <property type="entry name" value="MEMBRANE PROTEIN"/>
    <property type="match status" value="1"/>
</dbReference>
<evidence type="ECO:0000313" key="4">
    <source>
        <dbReference type="Proteomes" id="UP000254425"/>
    </source>
</evidence>
<feature type="compositionally biased region" description="Basic and acidic residues" evidence="1">
    <location>
        <begin position="21"/>
        <end position="30"/>
    </location>
</feature>
<name>A0A345XQR7_9ACTN</name>
<protein>
    <submittedName>
        <fullName evidence="3">DUF1707 domain-containing protein</fullName>
    </submittedName>
</protein>
<dbReference type="PANTHER" id="PTHR40763">
    <property type="entry name" value="MEMBRANE PROTEIN-RELATED"/>
    <property type="match status" value="1"/>
</dbReference>
<evidence type="ECO:0000256" key="1">
    <source>
        <dbReference type="SAM" id="MobiDB-lite"/>
    </source>
</evidence>
<dbReference type="KEGG" id="sarm:DVA86_16280"/>
<feature type="compositionally biased region" description="Pro residues" evidence="1">
    <location>
        <begin position="1"/>
        <end position="10"/>
    </location>
</feature>
<evidence type="ECO:0000259" key="2">
    <source>
        <dbReference type="Pfam" id="PF08044"/>
    </source>
</evidence>
<dbReference type="InterPro" id="IPR012551">
    <property type="entry name" value="DUF1707_SHOCT-like"/>
</dbReference>
<feature type="region of interest" description="Disordered" evidence="1">
    <location>
        <begin position="151"/>
        <end position="171"/>
    </location>
</feature>
<keyword evidence="4" id="KW-1185">Reference proteome</keyword>
<dbReference type="AlphaFoldDB" id="A0A345XQR7"/>
<accession>A0A345XQR7</accession>
<dbReference type="EMBL" id="CP031320">
    <property type="protein sequence ID" value="AXK33983.1"/>
    <property type="molecule type" value="Genomic_DNA"/>
</dbReference>
<dbReference type="Proteomes" id="UP000254425">
    <property type="component" value="Chromosome"/>
</dbReference>
<feature type="region of interest" description="Disordered" evidence="1">
    <location>
        <begin position="1"/>
        <end position="30"/>
    </location>
</feature>
<sequence>MPAEQPPPGDDPVSRLAPRASHSDREAVVERLQEAAAEGRLDMAELDERVERALTAKTHADLAPLTADLPVPEVPAPAEPLVLKGGMQGVSRTGRWNVPSHITVRGGMGGAALDFTRTECRLSDVEIDVNGEMAGVTIVIPDEWAADVTGADPGIGNVKDRTTPERAPGTPLIRLTGTGGMAGVTIRHPNRWERRKLRKNPPR</sequence>
<organism evidence="3 4">
    <name type="scientific">Streptomyces armeniacus</name>
    <dbReference type="NCBI Taxonomy" id="83291"/>
    <lineage>
        <taxon>Bacteria</taxon>
        <taxon>Bacillati</taxon>
        <taxon>Actinomycetota</taxon>
        <taxon>Actinomycetes</taxon>
        <taxon>Kitasatosporales</taxon>
        <taxon>Streptomycetaceae</taxon>
        <taxon>Streptomyces</taxon>
    </lineage>
</organism>
<dbReference type="Pfam" id="PF08044">
    <property type="entry name" value="DUF1707"/>
    <property type="match status" value="1"/>
</dbReference>
<gene>
    <name evidence="3" type="ORF">DVA86_16280</name>
</gene>
<proteinExistence type="predicted"/>
<reference evidence="3 4" key="1">
    <citation type="submission" date="2018-07" db="EMBL/GenBank/DDBJ databases">
        <title>Draft genome of the type strain Streptomyces armeniacus ATCC 15676.</title>
        <authorList>
            <person name="Labana P."/>
            <person name="Gosse J.T."/>
            <person name="Boddy C.N."/>
        </authorList>
    </citation>
    <scope>NUCLEOTIDE SEQUENCE [LARGE SCALE GENOMIC DNA]</scope>
    <source>
        <strain evidence="3 4">ATCC 15676</strain>
    </source>
</reference>
<feature type="domain" description="DUF1707" evidence="2">
    <location>
        <begin position="19"/>
        <end position="70"/>
    </location>
</feature>
<dbReference type="RefSeq" id="WP_208879163.1">
    <property type="nucleotide sequence ID" value="NZ_CP031320.1"/>
</dbReference>
<evidence type="ECO:0000313" key="3">
    <source>
        <dbReference type="EMBL" id="AXK33983.1"/>
    </source>
</evidence>